<keyword evidence="2" id="KW-0067">ATP-binding</keyword>
<accession>A0A2S9I7G3</accession>
<keyword evidence="6" id="KW-1185">Reference proteome</keyword>
<protein>
    <recommendedName>
        <fullName evidence="4">DNA helicase TraI type C-terminal domain-containing protein</fullName>
    </recommendedName>
</protein>
<evidence type="ECO:0000259" key="4">
    <source>
        <dbReference type="Pfam" id="PF07057"/>
    </source>
</evidence>
<proteinExistence type="predicted"/>
<dbReference type="Gene3D" id="2.30.30.940">
    <property type="match status" value="1"/>
</dbReference>
<dbReference type="Gene3D" id="3.40.50.300">
    <property type="entry name" value="P-loop containing nucleotide triphosphate hydrolases"/>
    <property type="match status" value="2"/>
</dbReference>
<dbReference type="InterPro" id="IPR027417">
    <property type="entry name" value="P-loop_NTPase"/>
</dbReference>
<dbReference type="EMBL" id="PDET01000017">
    <property type="protein sequence ID" value="PRD13664.1"/>
    <property type="molecule type" value="Genomic_DNA"/>
</dbReference>
<dbReference type="GO" id="GO:0005524">
    <property type="term" value="F:ATP binding"/>
    <property type="evidence" value="ECO:0007669"/>
    <property type="project" value="UniProtKB-KW"/>
</dbReference>
<dbReference type="PANTHER" id="PTHR43788">
    <property type="entry name" value="DNA2/NAM7 HELICASE FAMILY MEMBER"/>
    <property type="match status" value="1"/>
</dbReference>
<dbReference type="CDD" id="cd18809">
    <property type="entry name" value="SF1_C_RecD"/>
    <property type="match status" value="1"/>
</dbReference>
<sequence length="871" mass="94708">MSNSRGEKVHVNPDAPLYADYGYTESFGATRRAQGSVIAVLNGRDVSDATVNMLKRSGDNVTAFTSLDEHTMTKRLEENKPLVTITGSLKSLSGKDDLTDALRELGARKMSLNERGGRLAIEKVTGTSVTFSETAVRAEIATDNVILAQDLSHHIALLQNRGEIIPLSPEQGAAGLFISRDNFDNELSILRHVAEGKNAVSPLIPGGLTAEHSGRLTDGQRQAANLILTSRDRIIGIQGYAGVGKTTQFRTLATSVSEMDNPPVIAGLAPTHRAVNELNGAGIPAQTIASSLSENDQWQEAGEARDYSNTLFVIDESSMNGNAQMASLLTVIAEGGGRAVLSGDQDQLKSLESGAPFALTLERSAADVAVMKEIVRQTPALKPAIEAIIAGNVREALSVAEHVSPEVVPRQHDAAVPEGSIIDVHALQVAAKKQALEEGAKMGLSEKEVDVPRIDIYSLVADDYAGRTQEARDNTLIITPLNSERHRLNEKIHEVLKGQGVLDSEETAMVWQLIRVGNSNADLGRRSFWVTHRDKTASIGEKYYIVGESDQDTDIVRMHGLEGADDRWLSPPELRKESVAVFRSTLTEFSTGEKIRLTATDRERVIMSSDTGTITGVTKDGQITLDTGGRTLTLNPNRSLADQHMDYGYAVTNYSSQGASVDYVIALASNGRMATLDNAYVQLSRTKEHVQVYAHDLQKWTKQVQSNSGRRETVHDVLMRAEDNLAEREVRLWDKSQPVADTRLALRTDSDLMADARFLSGKTPEIIWPVINPHGRQRGNWHVPVSPATGQVDFSQAHYEGAGDGNRVVLQRGEKHGERLEAEDIRQALTLMEANPDSPVVLTTGRTEESESRAPETAAASAGEELQVKDE</sequence>
<evidence type="ECO:0000313" key="6">
    <source>
        <dbReference type="Proteomes" id="UP000239181"/>
    </source>
</evidence>
<reference evidence="5 6" key="1">
    <citation type="submission" date="2017-10" db="EMBL/GenBank/DDBJ databases">
        <title>Draft genome of two endophytic bacteria isolated from 'guarana' Paullinia cupana (Mart.) Ducke.</title>
        <authorList>
            <person name="Siqueira K.A."/>
            <person name="Liotti R.G."/>
            <person name="Mendes T.A."/>
            <person name="Soares M.A."/>
        </authorList>
    </citation>
    <scope>NUCLEOTIDE SEQUENCE [LARGE SCALE GENOMIC DNA]</scope>
    <source>
        <strain evidence="5 6">342</strain>
    </source>
</reference>
<evidence type="ECO:0000256" key="3">
    <source>
        <dbReference type="SAM" id="MobiDB-lite"/>
    </source>
</evidence>
<dbReference type="InterPro" id="IPR050534">
    <property type="entry name" value="Coronavir_polyprotein_1ab"/>
</dbReference>
<feature type="region of interest" description="Disordered" evidence="3">
    <location>
        <begin position="834"/>
        <end position="871"/>
    </location>
</feature>
<feature type="domain" description="DNA helicase TraI type C-terminal" evidence="4">
    <location>
        <begin position="713"/>
        <end position="850"/>
    </location>
</feature>
<comment type="caution">
    <text evidence="5">The sequence shown here is derived from an EMBL/GenBank/DDBJ whole genome shotgun (WGS) entry which is preliminary data.</text>
</comment>
<evidence type="ECO:0000256" key="2">
    <source>
        <dbReference type="ARBA" id="ARBA00022840"/>
    </source>
</evidence>
<organism evidence="5 6">
    <name type="scientific">Pantoea coffeiphila</name>
    <dbReference type="NCBI Taxonomy" id="1465635"/>
    <lineage>
        <taxon>Bacteria</taxon>
        <taxon>Pseudomonadati</taxon>
        <taxon>Pseudomonadota</taxon>
        <taxon>Gammaproteobacteria</taxon>
        <taxon>Enterobacterales</taxon>
        <taxon>Erwiniaceae</taxon>
        <taxon>Pantoea</taxon>
    </lineage>
</organism>
<dbReference type="Pfam" id="PF13604">
    <property type="entry name" value="AAA_30"/>
    <property type="match status" value="1"/>
</dbReference>
<evidence type="ECO:0000256" key="1">
    <source>
        <dbReference type="ARBA" id="ARBA00022741"/>
    </source>
</evidence>
<dbReference type="CDD" id="cd17933">
    <property type="entry name" value="DEXSc_RecD-like"/>
    <property type="match status" value="1"/>
</dbReference>
<dbReference type="GO" id="GO:0016818">
    <property type="term" value="F:hydrolase activity, acting on acid anhydrides, in phosphorus-containing anhydrides"/>
    <property type="evidence" value="ECO:0007669"/>
    <property type="project" value="InterPro"/>
</dbReference>
<dbReference type="OrthoDB" id="1634048at2"/>
<dbReference type="AlphaFoldDB" id="A0A2S9I7G3"/>
<dbReference type="PANTHER" id="PTHR43788:SF6">
    <property type="entry name" value="DNA HELICASE B"/>
    <property type="match status" value="1"/>
</dbReference>
<keyword evidence="1" id="KW-0547">Nucleotide-binding</keyword>
<dbReference type="InterPro" id="IPR009767">
    <property type="entry name" value="DNA_helicase_TraI_C"/>
</dbReference>
<dbReference type="SUPFAM" id="SSF52540">
    <property type="entry name" value="P-loop containing nucleoside triphosphate hydrolases"/>
    <property type="match status" value="2"/>
</dbReference>
<dbReference type="Pfam" id="PF07057">
    <property type="entry name" value="TraI_C"/>
    <property type="match status" value="1"/>
</dbReference>
<dbReference type="GO" id="GO:0003678">
    <property type="term" value="F:DNA helicase activity"/>
    <property type="evidence" value="ECO:0007669"/>
    <property type="project" value="InterPro"/>
</dbReference>
<gene>
    <name evidence="5" type="ORF">CQW29_20705</name>
</gene>
<dbReference type="Proteomes" id="UP000239181">
    <property type="component" value="Unassembled WGS sequence"/>
</dbReference>
<dbReference type="RefSeq" id="WP_105594622.1">
    <property type="nucleotide sequence ID" value="NZ_PDET01000017.1"/>
</dbReference>
<name>A0A2S9I7G3_9GAMM</name>
<evidence type="ECO:0000313" key="5">
    <source>
        <dbReference type="EMBL" id="PRD13664.1"/>
    </source>
</evidence>
<dbReference type="GO" id="GO:0003677">
    <property type="term" value="F:DNA binding"/>
    <property type="evidence" value="ECO:0007669"/>
    <property type="project" value="InterPro"/>
</dbReference>